<sequence length="133" mass="15074">MKPYRSKTAVTSGNKSISAGILEDWLDASTNFYINYNQLIACIGQSTNIVSSDKRPLFLGQCPLDELVNVAIAMQTELEILVREMKRLDKKEHQGRRLTSPQKNQKLADQTRRLNRLNQQAESRLWLAGLSPS</sequence>
<feature type="compositionally biased region" description="Polar residues" evidence="1">
    <location>
        <begin position="97"/>
        <end position="108"/>
    </location>
</feature>
<evidence type="ECO:0000256" key="1">
    <source>
        <dbReference type="SAM" id="MobiDB-lite"/>
    </source>
</evidence>
<dbReference type="Proteomes" id="UP000283523">
    <property type="component" value="Unassembled WGS sequence"/>
</dbReference>
<evidence type="ECO:0000313" key="2">
    <source>
        <dbReference type="EMBL" id="RIV20698.1"/>
    </source>
</evidence>
<name>A0A418M4L8_9BACT</name>
<comment type="caution">
    <text evidence="2">The sequence shown here is derived from an EMBL/GenBank/DDBJ whole genome shotgun (WGS) entry which is preliminary data.</text>
</comment>
<dbReference type="AlphaFoldDB" id="A0A418M4L8"/>
<organism evidence="2 3">
    <name type="scientific">Fibrisoma montanum</name>
    <dbReference type="NCBI Taxonomy" id="2305895"/>
    <lineage>
        <taxon>Bacteria</taxon>
        <taxon>Pseudomonadati</taxon>
        <taxon>Bacteroidota</taxon>
        <taxon>Cytophagia</taxon>
        <taxon>Cytophagales</taxon>
        <taxon>Spirosomataceae</taxon>
        <taxon>Fibrisoma</taxon>
    </lineage>
</organism>
<gene>
    <name evidence="2" type="ORF">DYU11_21950</name>
</gene>
<keyword evidence="3" id="KW-1185">Reference proteome</keyword>
<feature type="region of interest" description="Disordered" evidence="1">
    <location>
        <begin position="91"/>
        <end position="110"/>
    </location>
</feature>
<evidence type="ECO:0000313" key="3">
    <source>
        <dbReference type="Proteomes" id="UP000283523"/>
    </source>
</evidence>
<dbReference type="RefSeq" id="WP_119669868.1">
    <property type="nucleotide sequence ID" value="NZ_QXED01000006.1"/>
</dbReference>
<proteinExistence type="predicted"/>
<protein>
    <submittedName>
        <fullName evidence="2">Uncharacterized protein</fullName>
    </submittedName>
</protein>
<reference evidence="2 3" key="1">
    <citation type="submission" date="2018-08" db="EMBL/GenBank/DDBJ databases">
        <title>Fibrisoma montanum sp. nov., isolated from Danxia mountain soil.</title>
        <authorList>
            <person name="Huang Y."/>
        </authorList>
    </citation>
    <scope>NUCLEOTIDE SEQUENCE [LARGE SCALE GENOMIC DNA]</scope>
    <source>
        <strain evidence="2 3">HYT19</strain>
    </source>
</reference>
<dbReference type="EMBL" id="QXED01000006">
    <property type="protein sequence ID" value="RIV20698.1"/>
    <property type="molecule type" value="Genomic_DNA"/>
</dbReference>
<accession>A0A418M4L8</accession>
<dbReference type="OrthoDB" id="962718at2"/>